<dbReference type="InterPro" id="IPR001584">
    <property type="entry name" value="Integrase_cat-core"/>
</dbReference>
<dbReference type="InterPro" id="IPR043502">
    <property type="entry name" value="DNA/RNA_pol_sf"/>
</dbReference>
<dbReference type="Gene3D" id="1.10.340.70">
    <property type="match status" value="1"/>
</dbReference>
<dbReference type="PROSITE" id="PS50994">
    <property type="entry name" value="INTEGRASE"/>
    <property type="match status" value="1"/>
</dbReference>
<dbReference type="Gene3D" id="3.30.420.10">
    <property type="entry name" value="Ribonuclease H-like superfamily/Ribonuclease H"/>
    <property type="match status" value="2"/>
</dbReference>
<dbReference type="Pfam" id="PF17919">
    <property type="entry name" value="RT_RNaseH_2"/>
    <property type="match status" value="1"/>
</dbReference>
<keyword evidence="2" id="KW-0808">Transferase</keyword>
<evidence type="ECO:0000259" key="8">
    <source>
        <dbReference type="PROSITE" id="PS50994"/>
    </source>
</evidence>
<dbReference type="Pfam" id="PF18697">
    <property type="entry name" value="MLVIN_C"/>
    <property type="match status" value="1"/>
</dbReference>
<name>A0ABM4LTL8_EQUPR</name>
<evidence type="ECO:0000256" key="4">
    <source>
        <dbReference type="ARBA" id="ARBA00022722"/>
    </source>
</evidence>
<dbReference type="Gene3D" id="3.10.10.10">
    <property type="entry name" value="HIV Type 1 Reverse Transcriptase, subunit A, domain 1"/>
    <property type="match status" value="1"/>
</dbReference>
<keyword evidence="4" id="KW-0540">Nuclease</keyword>
<dbReference type="Gene3D" id="3.10.20.370">
    <property type="match status" value="1"/>
</dbReference>
<evidence type="ECO:0000256" key="3">
    <source>
        <dbReference type="ARBA" id="ARBA00022695"/>
    </source>
</evidence>
<evidence type="ECO:0000313" key="10">
    <source>
        <dbReference type="RefSeq" id="XP_070443790.1"/>
    </source>
</evidence>
<dbReference type="RefSeq" id="XP_070443790.1">
    <property type="nucleotide sequence ID" value="XM_070587689.1"/>
</dbReference>
<keyword evidence="5" id="KW-0255">Endonuclease</keyword>
<dbReference type="PANTHER" id="PTHR33064">
    <property type="entry name" value="POL PROTEIN"/>
    <property type="match status" value="1"/>
</dbReference>
<dbReference type="Gene3D" id="3.30.70.270">
    <property type="match status" value="1"/>
</dbReference>
<dbReference type="GeneID" id="139077990"/>
<dbReference type="Gene3D" id="2.30.30.850">
    <property type="match status" value="1"/>
</dbReference>
<protein>
    <submittedName>
        <fullName evidence="10">Uncharacterized protein</fullName>
    </submittedName>
</protein>
<dbReference type="PANTHER" id="PTHR33064:SF36">
    <property type="entry name" value="CCHC-TYPE DOMAIN-CONTAINING PROTEIN"/>
    <property type="match status" value="1"/>
</dbReference>
<evidence type="ECO:0000256" key="1">
    <source>
        <dbReference type="ARBA" id="ARBA00010879"/>
    </source>
</evidence>
<dbReference type="InterPro" id="IPR040643">
    <property type="entry name" value="MLVIN_C"/>
</dbReference>
<accession>A0ABM4LTL8</accession>
<keyword evidence="3" id="KW-0548">Nucleotidyltransferase</keyword>
<dbReference type="SUPFAM" id="SSF53098">
    <property type="entry name" value="Ribonuclease H-like"/>
    <property type="match status" value="2"/>
</dbReference>
<sequence length="1030" mass="114937">MKKLGSQFILTREEDGLFVALSPSSVVSQIPSNIPPHIWEAVDPQVWDFSLPGRAITAQPVSITLRDSSLVPHKRQYPLKPEAIEGLQPLILKFLRHGLLKRCQSPYNTPILPVKKPNGDYRLVQDLRIINEATVPIHPIVPNPYTILSQIPENSNWFTVLDLKDAFFCIPLDETSQPLFAFEWKFPNEALPIQLTWTVLPQGFRDSPHLFGSALGKDLRDGQLPVGAQRGYRVSPQKAQISQQQVSYLGYDLTPGHGALSINRKKAILELGPPKTKKQLHTFLGMAGFCRLWLPQFGVIAKPLYEATRGPDTEPLEWTQKEDKAFRSIQQQLSSAPALALPNVNKPFTLYVTEKQGQALGTLTQRLGPETQIVGYFSKTLDSVALGWPACLRAVAATVLLVEEATKLTMGQPLTVMTPHQVQVVLQTKGHQWMTGGRLTKYQAILLDTPDIILKVCQTINPAELMPDNAEDTWFIDGSSFIEQGIRKAGYAIVNALHVIEAQALPANTSAQKAELIGLTRALHLAKDMVINIYTDSKYAFLVLHAHGIIWKERGLLNTKNSPIKYGAEILALLNSVLLPKQVAVVHCQGHQKDLSLESKGNNFADREAKGAAKQSTLLSLLPTPPALGLISPTYTTQEITLAQEKGYTQETKQSWLINDQGKIFIPKSLQWTLVNGIHQATHFGKQSLTQLLSKSFDGHTFHATIKQVCRSCATCAQVNPEGAARPPPLLRPIQRRGTYPGEDWQLDFTQMPPCHGYKYLLVFVDTFTGWIEAFPCRSEQAIEVTKALLRKIIPRFGLPKTLQSDNGPSFIAQITQQVSSALQIKYYLHSAWHPQSSGKVEKANHTLKRHLSKLSLETQETWITLLPIGLLRMRTGPKSSLGLSPYEILYGRPFLSTNIVFDSDYHQLCQYSTEVGLIRKELNDYVNNHLPQQEPLSADIPCQVNPGDMVYLKDLKTHSDGLSPKWKGPYQVILSTPTAVKLKDHTSWTHISLVKLMTSFQDKADPDPAVQPDYSCEQTGDLKLLFRTK</sequence>
<organism evidence="9 10">
    <name type="scientific">Equus przewalskii</name>
    <name type="common">Przewalski's horse</name>
    <name type="synonym">Equus caballus przewalskii</name>
    <dbReference type="NCBI Taxonomy" id="9798"/>
    <lineage>
        <taxon>Eukaryota</taxon>
        <taxon>Metazoa</taxon>
        <taxon>Chordata</taxon>
        <taxon>Craniata</taxon>
        <taxon>Vertebrata</taxon>
        <taxon>Euteleostomi</taxon>
        <taxon>Mammalia</taxon>
        <taxon>Eutheria</taxon>
        <taxon>Laurasiatheria</taxon>
        <taxon>Perissodactyla</taxon>
        <taxon>Equidae</taxon>
        <taxon>Equus</taxon>
    </lineage>
</organism>
<dbReference type="InterPro" id="IPR002156">
    <property type="entry name" value="RNaseH_domain"/>
</dbReference>
<keyword evidence="9" id="KW-1185">Reference proteome</keyword>
<dbReference type="Pfam" id="PF00078">
    <property type="entry name" value="RVT_1"/>
    <property type="match status" value="1"/>
</dbReference>
<dbReference type="Proteomes" id="UP001652662">
    <property type="component" value="Chromosome 20"/>
</dbReference>
<dbReference type="Pfam" id="PF00665">
    <property type="entry name" value="rve"/>
    <property type="match status" value="1"/>
</dbReference>
<proteinExistence type="inferred from homology"/>
<gene>
    <name evidence="10" type="primary">LOC139077990</name>
</gene>
<dbReference type="InterPro" id="IPR041577">
    <property type="entry name" value="RT_RNaseH_2"/>
</dbReference>
<comment type="similarity">
    <text evidence="1">Belongs to the beta type-B retroviral polymerase family. HERV class-II K(HML-2) pol subfamily.</text>
</comment>
<evidence type="ECO:0000313" key="9">
    <source>
        <dbReference type="Proteomes" id="UP001652662"/>
    </source>
</evidence>
<evidence type="ECO:0000256" key="6">
    <source>
        <dbReference type="ARBA" id="ARBA00022801"/>
    </source>
</evidence>
<evidence type="ECO:0000256" key="5">
    <source>
        <dbReference type="ARBA" id="ARBA00022759"/>
    </source>
</evidence>
<dbReference type="InterPro" id="IPR036397">
    <property type="entry name" value="RNaseH_sf"/>
</dbReference>
<dbReference type="InterPro" id="IPR043128">
    <property type="entry name" value="Rev_trsase/Diguanyl_cyclase"/>
</dbReference>
<dbReference type="Pfam" id="PF17921">
    <property type="entry name" value="Integrase_H2C2"/>
    <property type="match status" value="1"/>
</dbReference>
<dbReference type="Pfam" id="PF00075">
    <property type="entry name" value="RNase_H"/>
    <property type="match status" value="1"/>
</dbReference>
<feature type="domain" description="Integrase catalytic" evidence="8">
    <location>
        <begin position="737"/>
        <end position="894"/>
    </location>
</feature>
<dbReference type="InterPro" id="IPR051320">
    <property type="entry name" value="Viral_Replic_Matur_Polypro"/>
</dbReference>
<keyword evidence="6" id="KW-0378">Hydrolase</keyword>
<evidence type="ECO:0000259" key="7">
    <source>
        <dbReference type="PROSITE" id="PS50879"/>
    </source>
</evidence>
<evidence type="ECO:0000256" key="2">
    <source>
        <dbReference type="ARBA" id="ARBA00022679"/>
    </source>
</evidence>
<dbReference type="CDD" id="cd09273">
    <property type="entry name" value="RNase_HI_RT_Bel"/>
    <property type="match status" value="1"/>
</dbReference>
<reference evidence="10" key="1">
    <citation type="submission" date="2025-08" db="UniProtKB">
        <authorList>
            <consortium name="RefSeq"/>
        </authorList>
    </citation>
    <scope>IDENTIFICATION</scope>
    <source>
        <tissue evidence="10">Blood</tissue>
    </source>
</reference>
<dbReference type="InterPro" id="IPR041588">
    <property type="entry name" value="Integrase_H2C2"/>
</dbReference>
<dbReference type="SUPFAM" id="SSF56672">
    <property type="entry name" value="DNA/RNA polymerases"/>
    <property type="match status" value="1"/>
</dbReference>
<dbReference type="InterPro" id="IPR012337">
    <property type="entry name" value="RNaseH-like_sf"/>
</dbReference>
<feature type="domain" description="RNase H type-1" evidence="7">
    <location>
        <begin position="468"/>
        <end position="614"/>
    </location>
</feature>
<dbReference type="PROSITE" id="PS50879">
    <property type="entry name" value="RNASE_H_1"/>
    <property type="match status" value="1"/>
</dbReference>
<dbReference type="InterPro" id="IPR000477">
    <property type="entry name" value="RT_dom"/>
</dbReference>